<dbReference type="AlphaFoldDB" id="A0A0C1YWL6"/>
<evidence type="ECO:0008006" key="4">
    <source>
        <dbReference type="Google" id="ProtNLM"/>
    </source>
</evidence>
<comment type="caution">
    <text evidence="2">The sequence shown here is derived from an EMBL/GenBank/DDBJ whole genome shotgun (WGS) entry which is preliminary data.</text>
</comment>
<proteinExistence type="predicted"/>
<dbReference type="Proteomes" id="UP000031586">
    <property type="component" value="Unassembled WGS sequence"/>
</dbReference>
<keyword evidence="1" id="KW-1133">Transmembrane helix</keyword>
<gene>
    <name evidence="2" type="ORF">H735_30105</name>
</gene>
<sequence length="129" mass="14398">MWLKSLDIHYKKMFSITLVLMAILIMTMLFSTNDNIVLGCSFGAGFLLATWFAFIFALPKEEIRGATTNVITYVMSTFWFFSFSIAAINNQIIGHLIDQSGGFTSAFMYIVGVMVIAPIAAQFVFPKAK</sequence>
<feature type="transmembrane region" description="Helical" evidence="1">
    <location>
        <begin position="36"/>
        <end position="58"/>
    </location>
</feature>
<dbReference type="PATRIC" id="fig|1229493.5.peg.6124"/>
<dbReference type="SUPFAM" id="SSF103473">
    <property type="entry name" value="MFS general substrate transporter"/>
    <property type="match status" value="1"/>
</dbReference>
<evidence type="ECO:0000313" key="3">
    <source>
        <dbReference type="Proteomes" id="UP000031586"/>
    </source>
</evidence>
<protein>
    <recommendedName>
        <fullName evidence="4">Major facilitator superfamily (MFS) profile domain-containing protein</fullName>
    </recommendedName>
</protein>
<accession>A0A0C1YWL6</accession>
<dbReference type="InterPro" id="IPR036259">
    <property type="entry name" value="MFS_trans_sf"/>
</dbReference>
<feature type="transmembrane region" description="Helical" evidence="1">
    <location>
        <begin position="70"/>
        <end position="94"/>
    </location>
</feature>
<reference evidence="2 3" key="1">
    <citation type="submission" date="2014-07" db="EMBL/GenBank/DDBJ databases">
        <title>Unique and conserved regions in Vibrio harveyi and related species in comparison with the shrimp pathogen Vibrio harveyi CAIM 1792.</title>
        <authorList>
            <person name="Espinoza-Valles I."/>
            <person name="Vora G."/>
            <person name="Leekitcharoenphon P."/>
            <person name="Ussery D."/>
            <person name="Hoj L."/>
            <person name="Gomez-Gil B."/>
        </authorList>
    </citation>
    <scope>NUCLEOTIDE SEQUENCE [LARGE SCALE GENOMIC DNA]</scope>
    <source>
        <strain evidence="3">CAIM 1854 / LMG 25443</strain>
    </source>
</reference>
<evidence type="ECO:0000256" key="1">
    <source>
        <dbReference type="SAM" id="Phobius"/>
    </source>
</evidence>
<name>A0A0C1YWL6_9VIBR</name>
<organism evidence="2 3">
    <name type="scientific">Vibrio owensii CAIM 1854 = LMG 25443</name>
    <dbReference type="NCBI Taxonomy" id="1229493"/>
    <lineage>
        <taxon>Bacteria</taxon>
        <taxon>Pseudomonadati</taxon>
        <taxon>Pseudomonadota</taxon>
        <taxon>Gammaproteobacteria</taxon>
        <taxon>Vibrionales</taxon>
        <taxon>Vibrionaceae</taxon>
        <taxon>Vibrio</taxon>
    </lineage>
</organism>
<keyword evidence="1" id="KW-0472">Membrane</keyword>
<dbReference type="EMBL" id="JPRD01000093">
    <property type="protein sequence ID" value="KIF44891.1"/>
    <property type="molecule type" value="Genomic_DNA"/>
</dbReference>
<feature type="transmembrane region" description="Helical" evidence="1">
    <location>
        <begin position="12"/>
        <end position="30"/>
    </location>
</feature>
<feature type="transmembrane region" description="Helical" evidence="1">
    <location>
        <begin position="106"/>
        <end position="125"/>
    </location>
</feature>
<evidence type="ECO:0000313" key="2">
    <source>
        <dbReference type="EMBL" id="KIF44891.1"/>
    </source>
</evidence>
<keyword evidence="1" id="KW-0812">Transmembrane</keyword>